<proteinExistence type="predicted"/>
<dbReference type="EMBL" id="JASCZI010121619">
    <property type="protein sequence ID" value="MED6162428.1"/>
    <property type="molecule type" value="Genomic_DNA"/>
</dbReference>
<evidence type="ECO:0000313" key="2">
    <source>
        <dbReference type="EMBL" id="MED6162428.1"/>
    </source>
</evidence>
<evidence type="ECO:0000256" key="1">
    <source>
        <dbReference type="SAM" id="MobiDB-lite"/>
    </source>
</evidence>
<organism evidence="2 3">
    <name type="scientific">Stylosanthes scabra</name>
    <dbReference type="NCBI Taxonomy" id="79078"/>
    <lineage>
        <taxon>Eukaryota</taxon>
        <taxon>Viridiplantae</taxon>
        <taxon>Streptophyta</taxon>
        <taxon>Embryophyta</taxon>
        <taxon>Tracheophyta</taxon>
        <taxon>Spermatophyta</taxon>
        <taxon>Magnoliopsida</taxon>
        <taxon>eudicotyledons</taxon>
        <taxon>Gunneridae</taxon>
        <taxon>Pentapetalae</taxon>
        <taxon>rosids</taxon>
        <taxon>fabids</taxon>
        <taxon>Fabales</taxon>
        <taxon>Fabaceae</taxon>
        <taxon>Papilionoideae</taxon>
        <taxon>50 kb inversion clade</taxon>
        <taxon>dalbergioids sensu lato</taxon>
        <taxon>Dalbergieae</taxon>
        <taxon>Pterocarpus clade</taxon>
        <taxon>Stylosanthes</taxon>
    </lineage>
</organism>
<name>A0ABU6UQX0_9FABA</name>
<sequence length="166" mass="18479">MALVVYVSMPRMHAVSEKVSRDQLESRIEISEAKLSNLKILTWLNLQQSCAALVEPPPPPPPPSTSTAPPPRPPQPSVKVVALPADRADDLQVEARAMVHASNATLYTPELIASRFKSRHFKVVGRTFQIFSALGTFALKLFIDQRNGTLDQNKRIRAIELRNIFT</sequence>
<protein>
    <submittedName>
        <fullName evidence="2">Uncharacterized protein</fullName>
    </submittedName>
</protein>
<feature type="region of interest" description="Disordered" evidence="1">
    <location>
        <begin position="53"/>
        <end position="78"/>
    </location>
</feature>
<keyword evidence="3" id="KW-1185">Reference proteome</keyword>
<feature type="compositionally biased region" description="Pro residues" evidence="1">
    <location>
        <begin position="55"/>
        <end position="76"/>
    </location>
</feature>
<accession>A0ABU6UQX0</accession>
<gene>
    <name evidence="2" type="ORF">PIB30_070337</name>
</gene>
<comment type="caution">
    <text evidence="2">The sequence shown here is derived from an EMBL/GenBank/DDBJ whole genome shotgun (WGS) entry which is preliminary data.</text>
</comment>
<evidence type="ECO:0000313" key="3">
    <source>
        <dbReference type="Proteomes" id="UP001341840"/>
    </source>
</evidence>
<reference evidence="2 3" key="1">
    <citation type="journal article" date="2023" name="Plants (Basel)">
        <title>Bridging the Gap: Combining Genomics and Transcriptomics Approaches to Understand Stylosanthes scabra, an Orphan Legume from the Brazilian Caatinga.</title>
        <authorList>
            <person name="Ferreira-Neto J.R.C."/>
            <person name="da Silva M.D."/>
            <person name="Binneck E."/>
            <person name="de Melo N.F."/>
            <person name="da Silva R.H."/>
            <person name="de Melo A.L.T.M."/>
            <person name="Pandolfi V."/>
            <person name="Bustamante F.O."/>
            <person name="Brasileiro-Vidal A.C."/>
            <person name="Benko-Iseppon A.M."/>
        </authorList>
    </citation>
    <scope>NUCLEOTIDE SEQUENCE [LARGE SCALE GENOMIC DNA]</scope>
    <source>
        <tissue evidence="2">Leaves</tissue>
    </source>
</reference>
<dbReference type="Proteomes" id="UP001341840">
    <property type="component" value="Unassembled WGS sequence"/>
</dbReference>